<sequence length="98" mass="11342">MGKNLMKSLKKIIEDNGTDKIVIFTDTLKIDGRVFLPEGKCEECHDDFIALENALVCRLEDYCTCDDNDCECNDYVCFRYDWLSVCIEHITAYSIVQE</sequence>
<organism evidence="1 2">
    <name type="scientific">Candidatus Scatenecus faecavium</name>
    <dbReference type="NCBI Taxonomy" id="2840915"/>
    <lineage>
        <taxon>Bacteria</taxon>
        <taxon>Candidatus Scatenecus</taxon>
    </lineage>
</organism>
<protein>
    <submittedName>
        <fullName evidence="1">Uncharacterized protein</fullName>
    </submittedName>
</protein>
<comment type="caution">
    <text evidence="1">The sequence shown here is derived from an EMBL/GenBank/DDBJ whole genome shotgun (WGS) entry which is preliminary data.</text>
</comment>
<evidence type="ECO:0000313" key="2">
    <source>
        <dbReference type="Proteomes" id="UP000824139"/>
    </source>
</evidence>
<dbReference type="Proteomes" id="UP000824139">
    <property type="component" value="Unassembled WGS sequence"/>
</dbReference>
<reference evidence="1" key="1">
    <citation type="submission" date="2020-10" db="EMBL/GenBank/DDBJ databases">
        <authorList>
            <person name="Gilroy R."/>
        </authorList>
    </citation>
    <scope>NUCLEOTIDE SEQUENCE</scope>
    <source>
        <strain evidence="1">CHK152-2994</strain>
    </source>
</reference>
<dbReference type="EMBL" id="DVJO01000210">
    <property type="protein sequence ID" value="HIS83845.1"/>
    <property type="molecule type" value="Genomic_DNA"/>
</dbReference>
<name>A0A9D1K4C8_9BACT</name>
<reference evidence="1" key="2">
    <citation type="journal article" date="2021" name="PeerJ">
        <title>Extensive microbial diversity within the chicken gut microbiome revealed by metagenomics and culture.</title>
        <authorList>
            <person name="Gilroy R."/>
            <person name="Ravi A."/>
            <person name="Getino M."/>
            <person name="Pursley I."/>
            <person name="Horton D.L."/>
            <person name="Alikhan N.F."/>
            <person name="Baker D."/>
            <person name="Gharbi K."/>
            <person name="Hall N."/>
            <person name="Watson M."/>
            <person name="Adriaenssens E.M."/>
            <person name="Foster-Nyarko E."/>
            <person name="Jarju S."/>
            <person name="Secka A."/>
            <person name="Antonio M."/>
            <person name="Oren A."/>
            <person name="Chaudhuri R.R."/>
            <person name="La Ragione R."/>
            <person name="Hildebrand F."/>
            <person name="Pallen M.J."/>
        </authorList>
    </citation>
    <scope>NUCLEOTIDE SEQUENCE</scope>
    <source>
        <strain evidence="1">CHK152-2994</strain>
    </source>
</reference>
<proteinExistence type="predicted"/>
<gene>
    <name evidence="1" type="ORF">IAD41_09610</name>
</gene>
<evidence type="ECO:0000313" key="1">
    <source>
        <dbReference type="EMBL" id="HIS83845.1"/>
    </source>
</evidence>
<accession>A0A9D1K4C8</accession>
<dbReference type="AlphaFoldDB" id="A0A9D1K4C8"/>